<feature type="signal peptide" evidence="1">
    <location>
        <begin position="1"/>
        <end position="22"/>
    </location>
</feature>
<name>A0A0F5EZA2_AVIPA</name>
<dbReference type="Pfam" id="PF12836">
    <property type="entry name" value="HHH_3"/>
    <property type="match status" value="1"/>
</dbReference>
<evidence type="ECO:0000256" key="1">
    <source>
        <dbReference type="SAM" id="SignalP"/>
    </source>
</evidence>
<gene>
    <name evidence="3" type="primary">comEA</name>
    <name evidence="2" type="ORF">EIG79_02800</name>
    <name evidence="4" type="ORF">NCTC10926_02757</name>
    <name evidence="3" type="ORF">NCTC11296_02883</name>
</gene>
<evidence type="ECO:0000313" key="4">
    <source>
        <dbReference type="EMBL" id="SUV40705.1"/>
    </source>
</evidence>
<dbReference type="AlphaFoldDB" id="A0A0F5EZA2"/>
<sequence length="118" mass="12841">MKIKTILSSLILAITFIGSVYADETVNPPATTQVTDNKTIDTTFIGEKLNINTASASEIQKALVGIGAKKAEAIVEYREQHGKFIAPEQLLEVKGIGKAIFEKNKDRIDLSSFNSNSQ</sequence>
<proteinExistence type="predicted"/>
<dbReference type="Gene3D" id="1.10.150.280">
    <property type="entry name" value="AF1531-like domain"/>
    <property type="match status" value="1"/>
</dbReference>
<evidence type="ECO:0000313" key="6">
    <source>
        <dbReference type="Proteomes" id="UP000254620"/>
    </source>
</evidence>
<dbReference type="GO" id="GO:0015627">
    <property type="term" value="C:type II protein secretion system complex"/>
    <property type="evidence" value="ECO:0007669"/>
    <property type="project" value="TreeGrafter"/>
</dbReference>
<dbReference type="InterPro" id="IPR010994">
    <property type="entry name" value="RuvA_2-like"/>
</dbReference>
<dbReference type="GO" id="GO:0015628">
    <property type="term" value="P:protein secretion by the type II secretion system"/>
    <property type="evidence" value="ECO:0007669"/>
    <property type="project" value="TreeGrafter"/>
</dbReference>
<accession>A0A0F5EZA2</accession>
<keyword evidence="1" id="KW-0732">Signal</keyword>
<dbReference type="PANTHER" id="PTHR21180">
    <property type="entry name" value="ENDONUCLEASE/EXONUCLEASE/PHOSPHATASE FAMILY DOMAIN-CONTAINING PROTEIN 1"/>
    <property type="match status" value="1"/>
</dbReference>
<feature type="chain" id="PRO_5036292842" evidence="1">
    <location>
        <begin position="23"/>
        <end position="118"/>
    </location>
</feature>
<reference evidence="2 7" key="2">
    <citation type="submission" date="2018-11" db="EMBL/GenBank/DDBJ databases">
        <title>Sequencing Av. paragallinarum serogroups.</title>
        <authorList>
            <person name="Hellmuth J.E."/>
            <person name="Boucher C.E."/>
            <person name="Cason E.D."/>
        </authorList>
    </citation>
    <scope>NUCLEOTIDE SEQUENCE [LARGE SCALE GENOMIC DNA]</scope>
    <source>
        <strain evidence="2 7">SA-3</strain>
    </source>
</reference>
<dbReference type="InterPro" id="IPR004509">
    <property type="entry name" value="Competence_ComEA_HhH"/>
</dbReference>
<dbReference type="PANTHER" id="PTHR21180:SF32">
    <property type="entry name" value="ENDONUCLEASE_EXONUCLEASE_PHOSPHATASE FAMILY DOMAIN-CONTAINING PROTEIN 1"/>
    <property type="match status" value="1"/>
</dbReference>
<protein>
    <submittedName>
        <fullName evidence="3">Competenc protein ComE</fullName>
    </submittedName>
    <submittedName>
        <fullName evidence="2 4">Competence protein ComE</fullName>
    </submittedName>
</protein>
<evidence type="ECO:0000313" key="2">
    <source>
        <dbReference type="EMBL" id="RZN60671.1"/>
    </source>
</evidence>
<dbReference type="eggNOG" id="COG1555">
    <property type="taxonomic scope" value="Bacteria"/>
</dbReference>
<dbReference type="NCBIfam" id="TIGR00426">
    <property type="entry name" value="competence protein ComEA helix-hairpin-helix repeat region"/>
    <property type="match status" value="1"/>
</dbReference>
<dbReference type="Proteomes" id="UP000294229">
    <property type="component" value="Unassembled WGS sequence"/>
</dbReference>
<dbReference type="SUPFAM" id="SSF47781">
    <property type="entry name" value="RuvA domain 2-like"/>
    <property type="match status" value="1"/>
</dbReference>
<dbReference type="EMBL" id="UGHK01000002">
    <property type="protein sequence ID" value="STO72938.1"/>
    <property type="molecule type" value="Genomic_DNA"/>
</dbReference>
<dbReference type="Proteomes" id="UP000254620">
    <property type="component" value="Unassembled WGS sequence"/>
</dbReference>
<dbReference type="STRING" id="728.VY92_10455"/>
<dbReference type="InterPro" id="IPR051675">
    <property type="entry name" value="Endo/Exo/Phosphatase_dom_1"/>
</dbReference>
<dbReference type="EMBL" id="RQXS01000007">
    <property type="protein sequence ID" value="RZN60671.1"/>
    <property type="molecule type" value="Genomic_DNA"/>
</dbReference>
<dbReference type="RefSeq" id="WP_017805052.1">
    <property type="nucleotide sequence ID" value="NZ_CP173228.1"/>
</dbReference>
<evidence type="ECO:0000313" key="5">
    <source>
        <dbReference type="Proteomes" id="UP000254465"/>
    </source>
</evidence>
<dbReference type="Proteomes" id="UP000254465">
    <property type="component" value="Unassembled WGS sequence"/>
</dbReference>
<dbReference type="OrthoDB" id="7510573at2"/>
<reference evidence="5 6" key="1">
    <citation type="submission" date="2018-06" db="EMBL/GenBank/DDBJ databases">
        <authorList>
            <consortium name="Pathogen Informatics"/>
            <person name="Doyle S."/>
        </authorList>
    </citation>
    <scope>NUCLEOTIDE SEQUENCE [LARGE SCALE GENOMIC DNA]</scope>
    <source>
        <strain evidence="4 6">NCTC10926</strain>
        <strain evidence="3 5">NCTC11296</strain>
    </source>
</reference>
<evidence type="ECO:0000313" key="3">
    <source>
        <dbReference type="EMBL" id="STO72938.1"/>
    </source>
</evidence>
<organism evidence="2 7">
    <name type="scientific">Avibacterium paragallinarum</name>
    <name type="common">Haemophilus gallinarum</name>
    <dbReference type="NCBI Taxonomy" id="728"/>
    <lineage>
        <taxon>Bacteria</taxon>
        <taxon>Pseudomonadati</taxon>
        <taxon>Pseudomonadota</taxon>
        <taxon>Gammaproteobacteria</taxon>
        <taxon>Pasteurellales</taxon>
        <taxon>Pasteurellaceae</taxon>
        <taxon>Avibacterium</taxon>
    </lineage>
</organism>
<dbReference type="EMBL" id="UFSW01000002">
    <property type="protein sequence ID" value="SUV40705.1"/>
    <property type="molecule type" value="Genomic_DNA"/>
</dbReference>
<evidence type="ECO:0000313" key="7">
    <source>
        <dbReference type="Proteomes" id="UP000294229"/>
    </source>
</evidence>